<dbReference type="Proteomes" id="UP000321261">
    <property type="component" value="Unassembled WGS sequence"/>
</dbReference>
<dbReference type="InterPro" id="IPR013325">
    <property type="entry name" value="RNA_pol_sigma_r2"/>
</dbReference>
<dbReference type="InterPro" id="IPR013324">
    <property type="entry name" value="RNA_pol_sigma_r3/r4-like"/>
</dbReference>
<dbReference type="InterPro" id="IPR039425">
    <property type="entry name" value="RNA_pol_sigma-70-like"/>
</dbReference>
<dbReference type="PANTHER" id="PTHR43133">
    <property type="entry name" value="RNA POLYMERASE ECF-TYPE SIGMA FACTO"/>
    <property type="match status" value="1"/>
</dbReference>
<evidence type="ECO:0000313" key="9">
    <source>
        <dbReference type="Proteomes" id="UP000321261"/>
    </source>
</evidence>
<dbReference type="InterPro" id="IPR007627">
    <property type="entry name" value="RNA_pol_sigma70_r2"/>
</dbReference>
<dbReference type="NCBIfam" id="TIGR02937">
    <property type="entry name" value="sigma70-ECF"/>
    <property type="match status" value="1"/>
</dbReference>
<accession>A0A561SHT8</accession>
<dbReference type="RefSeq" id="WP_170308727.1">
    <property type="nucleotide sequence ID" value="NZ_VIWU01000001.1"/>
</dbReference>
<dbReference type="AlphaFoldDB" id="A0A561SHT8"/>
<evidence type="ECO:0000313" key="8">
    <source>
        <dbReference type="EMBL" id="TWF74427.1"/>
    </source>
</evidence>
<comment type="caution">
    <text evidence="8">The sequence shown here is derived from an EMBL/GenBank/DDBJ whole genome shotgun (WGS) entry which is preliminary data.</text>
</comment>
<comment type="similarity">
    <text evidence="1">Belongs to the sigma-70 factor family. ECF subfamily.</text>
</comment>
<reference evidence="8 9" key="1">
    <citation type="submission" date="2019-06" db="EMBL/GenBank/DDBJ databases">
        <title>Sequencing the genomes of 1000 actinobacteria strains.</title>
        <authorList>
            <person name="Klenk H.-P."/>
        </authorList>
    </citation>
    <scope>NUCLEOTIDE SEQUENCE [LARGE SCALE GENOMIC DNA]</scope>
    <source>
        <strain evidence="8 9">DSM 45671</strain>
    </source>
</reference>
<evidence type="ECO:0000259" key="6">
    <source>
        <dbReference type="Pfam" id="PF04542"/>
    </source>
</evidence>
<evidence type="ECO:0000256" key="2">
    <source>
        <dbReference type="ARBA" id="ARBA00023015"/>
    </source>
</evidence>
<keyword evidence="9" id="KW-1185">Reference proteome</keyword>
<feature type="domain" description="RNA polymerase sigma-70 region 4" evidence="7">
    <location>
        <begin position="165"/>
        <end position="213"/>
    </location>
</feature>
<dbReference type="GO" id="GO:0016987">
    <property type="term" value="F:sigma factor activity"/>
    <property type="evidence" value="ECO:0007669"/>
    <property type="project" value="UniProtKB-KW"/>
</dbReference>
<evidence type="ECO:0000256" key="5">
    <source>
        <dbReference type="ARBA" id="ARBA00023163"/>
    </source>
</evidence>
<evidence type="ECO:0000259" key="7">
    <source>
        <dbReference type="Pfam" id="PF04545"/>
    </source>
</evidence>
<organism evidence="8 9">
    <name type="scientific">Pseudonocardia hierapolitana</name>
    <dbReference type="NCBI Taxonomy" id="1128676"/>
    <lineage>
        <taxon>Bacteria</taxon>
        <taxon>Bacillati</taxon>
        <taxon>Actinomycetota</taxon>
        <taxon>Actinomycetes</taxon>
        <taxon>Pseudonocardiales</taxon>
        <taxon>Pseudonocardiaceae</taxon>
        <taxon>Pseudonocardia</taxon>
    </lineage>
</organism>
<proteinExistence type="inferred from homology"/>
<dbReference type="EMBL" id="VIWU01000001">
    <property type="protein sequence ID" value="TWF74427.1"/>
    <property type="molecule type" value="Genomic_DNA"/>
</dbReference>
<dbReference type="InterPro" id="IPR014284">
    <property type="entry name" value="RNA_pol_sigma-70_dom"/>
</dbReference>
<protein>
    <submittedName>
        <fullName evidence="8">RNA polymerase sigma-70 factor (ECF subfamily)</fullName>
    </submittedName>
</protein>
<dbReference type="Pfam" id="PF04545">
    <property type="entry name" value="Sigma70_r4"/>
    <property type="match status" value="1"/>
</dbReference>
<dbReference type="GO" id="GO:0006352">
    <property type="term" value="P:DNA-templated transcription initiation"/>
    <property type="evidence" value="ECO:0007669"/>
    <property type="project" value="InterPro"/>
</dbReference>
<dbReference type="Gene3D" id="1.10.10.10">
    <property type="entry name" value="Winged helix-like DNA-binding domain superfamily/Winged helix DNA-binding domain"/>
    <property type="match status" value="1"/>
</dbReference>
<keyword evidence="2" id="KW-0805">Transcription regulation</keyword>
<name>A0A561SHT8_9PSEU</name>
<gene>
    <name evidence="8" type="ORF">FHX44_11307</name>
</gene>
<sequence>MLMLETRCRTVAERPGAPEPAAPPGAEVVPRPLETAPAGCAPHCARLCTEDGFATAYTGHASELTGFCRRALADHGLAEEVTQEVFLRAWRRCATFRVRDGSSRDETAQIRTWLFAIARNAVIDATRRRGRRPTLHLDPEQVAQQADPSDTYARFDTAEQVRGGLAALTPTHRGVLTAIFVDELTYDQAANRFGVPVGTVKSRIYYALRALRAELGDDGRHR</sequence>
<evidence type="ECO:0000256" key="1">
    <source>
        <dbReference type="ARBA" id="ARBA00010641"/>
    </source>
</evidence>
<evidence type="ECO:0000256" key="3">
    <source>
        <dbReference type="ARBA" id="ARBA00023082"/>
    </source>
</evidence>
<dbReference type="CDD" id="cd06171">
    <property type="entry name" value="Sigma70_r4"/>
    <property type="match status" value="1"/>
</dbReference>
<dbReference type="PANTHER" id="PTHR43133:SF62">
    <property type="entry name" value="RNA POLYMERASE SIGMA FACTOR SIGZ"/>
    <property type="match status" value="1"/>
</dbReference>
<evidence type="ECO:0000256" key="4">
    <source>
        <dbReference type="ARBA" id="ARBA00023125"/>
    </source>
</evidence>
<keyword evidence="3" id="KW-0731">Sigma factor</keyword>
<dbReference type="SUPFAM" id="SSF88946">
    <property type="entry name" value="Sigma2 domain of RNA polymerase sigma factors"/>
    <property type="match status" value="1"/>
</dbReference>
<dbReference type="InterPro" id="IPR036388">
    <property type="entry name" value="WH-like_DNA-bd_sf"/>
</dbReference>
<dbReference type="InterPro" id="IPR007630">
    <property type="entry name" value="RNA_pol_sigma70_r4"/>
</dbReference>
<dbReference type="SUPFAM" id="SSF88659">
    <property type="entry name" value="Sigma3 and sigma4 domains of RNA polymerase sigma factors"/>
    <property type="match status" value="1"/>
</dbReference>
<feature type="domain" description="RNA polymerase sigma-70 region 2" evidence="6">
    <location>
        <begin position="57"/>
        <end position="132"/>
    </location>
</feature>
<keyword evidence="5" id="KW-0804">Transcription</keyword>
<dbReference type="Pfam" id="PF04542">
    <property type="entry name" value="Sigma70_r2"/>
    <property type="match status" value="1"/>
</dbReference>
<dbReference type="GO" id="GO:0003677">
    <property type="term" value="F:DNA binding"/>
    <property type="evidence" value="ECO:0007669"/>
    <property type="project" value="UniProtKB-KW"/>
</dbReference>
<dbReference type="Gene3D" id="1.10.1740.10">
    <property type="match status" value="1"/>
</dbReference>
<keyword evidence="4" id="KW-0238">DNA-binding</keyword>